<reference evidence="1 2" key="1">
    <citation type="submission" date="2024-07" db="EMBL/GenBank/DDBJ databases">
        <title>Section-level genome sequencing and comparative genomics of Aspergillus sections Usti and Cavernicolus.</title>
        <authorList>
            <consortium name="Lawrence Berkeley National Laboratory"/>
            <person name="Nybo J.L."/>
            <person name="Vesth T.C."/>
            <person name="Theobald S."/>
            <person name="Frisvad J.C."/>
            <person name="Larsen T.O."/>
            <person name="Kjaerboelling I."/>
            <person name="Rothschild-Mancinelli K."/>
            <person name="Lyhne E.K."/>
            <person name="Kogle M.E."/>
            <person name="Barry K."/>
            <person name="Clum A."/>
            <person name="Na H."/>
            <person name="Ledsgaard L."/>
            <person name="Lin J."/>
            <person name="Lipzen A."/>
            <person name="Kuo A."/>
            <person name="Riley R."/>
            <person name="Mondo S."/>
            <person name="Labutti K."/>
            <person name="Haridas S."/>
            <person name="Pangalinan J."/>
            <person name="Salamov A.A."/>
            <person name="Simmons B.A."/>
            <person name="Magnuson J.K."/>
            <person name="Chen J."/>
            <person name="Drula E."/>
            <person name="Henrissat B."/>
            <person name="Wiebenga A."/>
            <person name="Lubbers R.J."/>
            <person name="Gomes A.C."/>
            <person name="Makela M.R."/>
            <person name="Stajich J."/>
            <person name="Grigoriev I.V."/>
            <person name="Mortensen U.H."/>
            <person name="De Vries R.P."/>
            <person name="Baker S.E."/>
            <person name="Andersen M.R."/>
        </authorList>
    </citation>
    <scope>NUCLEOTIDE SEQUENCE [LARGE SCALE GENOMIC DNA]</scope>
    <source>
        <strain evidence="1 2">CBS 209.92</strain>
    </source>
</reference>
<comment type="caution">
    <text evidence="1">The sequence shown here is derived from an EMBL/GenBank/DDBJ whole genome shotgun (WGS) entry which is preliminary data.</text>
</comment>
<dbReference type="Proteomes" id="UP001610563">
    <property type="component" value="Unassembled WGS sequence"/>
</dbReference>
<proteinExistence type="predicted"/>
<name>A0ABR4FVS5_9EURO</name>
<organism evidence="1 2">
    <name type="scientific">Aspergillus keveii</name>
    <dbReference type="NCBI Taxonomy" id="714993"/>
    <lineage>
        <taxon>Eukaryota</taxon>
        <taxon>Fungi</taxon>
        <taxon>Dikarya</taxon>
        <taxon>Ascomycota</taxon>
        <taxon>Pezizomycotina</taxon>
        <taxon>Eurotiomycetes</taxon>
        <taxon>Eurotiomycetidae</taxon>
        <taxon>Eurotiales</taxon>
        <taxon>Aspergillaceae</taxon>
        <taxon>Aspergillus</taxon>
        <taxon>Aspergillus subgen. Nidulantes</taxon>
    </lineage>
</organism>
<accession>A0ABR4FVS5</accession>
<dbReference type="EMBL" id="JBFTWV010000098">
    <property type="protein sequence ID" value="KAL2787361.1"/>
    <property type="molecule type" value="Genomic_DNA"/>
</dbReference>
<evidence type="ECO:0000313" key="2">
    <source>
        <dbReference type="Proteomes" id="UP001610563"/>
    </source>
</evidence>
<keyword evidence="2" id="KW-1185">Reference proteome</keyword>
<gene>
    <name evidence="1" type="ORF">BJX66DRAFT_311068</name>
</gene>
<evidence type="ECO:0000313" key="1">
    <source>
        <dbReference type="EMBL" id="KAL2787361.1"/>
    </source>
</evidence>
<sequence>MPPRLPRSRKIPRISLTEAAISSHFSRPLGSDSGDTQTALWTRTLQFSGACEWFPWLFRLPYILAFPKAIFLRLNRLLIPSQSPLRWHLRLTPPGFTRSGLPRRFSTKILARVIEWMVCRDVKQGAVAM</sequence>
<protein>
    <submittedName>
        <fullName evidence="1">Uncharacterized protein</fullName>
    </submittedName>
</protein>